<dbReference type="GO" id="GO:0004526">
    <property type="term" value="F:ribonuclease P activity"/>
    <property type="evidence" value="ECO:0007669"/>
    <property type="project" value="UniProtKB-EC"/>
</dbReference>
<dbReference type="GO" id="GO:0097745">
    <property type="term" value="P:mitochondrial tRNA 5'-end processing"/>
    <property type="evidence" value="ECO:0007669"/>
    <property type="project" value="TreeGrafter"/>
</dbReference>
<evidence type="ECO:0000256" key="3">
    <source>
        <dbReference type="ARBA" id="ARBA00004173"/>
    </source>
</evidence>
<reference evidence="19" key="1">
    <citation type="submission" date="2025-08" db="UniProtKB">
        <authorList>
            <consortium name="RefSeq"/>
        </authorList>
    </citation>
    <scope>IDENTIFICATION</scope>
</reference>
<dbReference type="Gene3D" id="1.25.40.10">
    <property type="entry name" value="Tetratricopeptide repeat domain"/>
    <property type="match status" value="1"/>
</dbReference>
<proteinExistence type="inferred from homology"/>
<evidence type="ECO:0000256" key="4">
    <source>
        <dbReference type="ARBA" id="ARBA00007626"/>
    </source>
</evidence>
<comment type="subcellular location">
    <subcellularLocation>
        <location evidence="3">Mitochondrion</location>
    </subcellularLocation>
</comment>
<dbReference type="GeneID" id="110974217"/>
<evidence type="ECO:0000313" key="18">
    <source>
        <dbReference type="Proteomes" id="UP000694845"/>
    </source>
</evidence>
<protein>
    <recommendedName>
        <fullName evidence="14">Mitochondrial ribonuclease P catalytic subunit</fullName>
        <ecNumber evidence="5">3.1.26.5</ecNumber>
    </recommendedName>
    <alternativeName>
        <fullName evidence="15">Mitochondrial ribonuclease P protein 3</fullName>
    </alternativeName>
</protein>
<keyword evidence="9" id="KW-0378">Hydrolase</keyword>
<keyword evidence="11" id="KW-0460">Magnesium</keyword>
<comment type="cofactor">
    <cofactor evidence="2">
        <name>Mg(2+)</name>
        <dbReference type="ChEBI" id="CHEBI:18420"/>
    </cofactor>
</comment>
<sequence length="648" mass="74579">MLGTAWRREFMHFIHSIISHRKSSAVMNVLSNRMSTTWLLRYHFFCWKRCFQSRIGPTKSRQIWTPAELPKSPAIQPAVSTGAVTDSSGSRMSMRGPVLPPQIINSFWTCKQLEPNVGHSNSRNLSTSSAALLDHSQEKEGRRVNVAAENNNLDGTMGEKSREGAASPLEDLEETDECLSAEQWKLLKEEWNQKALPHQSQTLFESRTMARLCNKSFFQKGRSLMDFIRREEVPLTYPLMSSYLYLCVCEGHQEELFSVYNWFTANHPVLDDGVLTNLIAGFSQTDRWRESLRFLEDLKQVGAPSARNYQLIICTACDQGEYNLVEELLQDLYSRGNCPSEQTCLKLLQTFHCETEDVAFCDRSTKLVSELLRYFSSKRLYPSVAVGNELKHWFHRRQGEVWKASMTRVTIGGKCKCCGSRLESLDIGEEEFLNLQHQITEKVIKGGDIFQKTRPDEFEAFMEFVDEGAPYDIIIDGLNLAHIRKNTLPSKLLRQFVVYLAQECGLKCLVLGRQHMLQYSRAWTRHHMDVIRDLADCFFTENISEDDPFMLYATLHSGPKACYVSRDMLRDHKALLDQPTHISFVKWQRGHQIYPLGIEGRKAVFKDRIAYDTVAQCSDTGWHIPCDDGLPRYSYQVPLDWLCARRVK</sequence>
<dbReference type="InterPro" id="IPR011990">
    <property type="entry name" value="TPR-like_helical_dom_sf"/>
</dbReference>
<evidence type="ECO:0000256" key="14">
    <source>
        <dbReference type="ARBA" id="ARBA00044536"/>
    </source>
</evidence>
<dbReference type="GO" id="GO:0046872">
    <property type="term" value="F:metal ion binding"/>
    <property type="evidence" value="ECO:0007669"/>
    <property type="project" value="UniProtKB-KW"/>
</dbReference>
<evidence type="ECO:0000256" key="10">
    <source>
        <dbReference type="ARBA" id="ARBA00022833"/>
    </source>
</evidence>
<comment type="catalytic activity">
    <reaction evidence="1">
        <text>Endonucleolytic cleavage of RNA, removing 5'-extranucleotides from tRNA precursor.</text>
        <dbReference type="EC" id="3.1.26.5"/>
    </reaction>
</comment>
<evidence type="ECO:0000313" key="19">
    <source>
        <dbReference type="RefSeq" id="XP_022081380.1"/>
    </source>
</evidence>
<dbReference type="Pfam" id="PF16953">
    <property type="entry name" value="PRORP"/>
    <property type="match status" value="1"/>
</dbReference>
<accession>A0A8B7XN24</accession>
<evidence type="ECO:0000256" key="7">
    <source>
        <dbReference type="ARBA" id="ARBA00022722"/>
    </source>
</evidence>
<evidence type="ECO:0000256" key="2">
    <source>
        <dbReference type="ARBA" id="ARBA00001946"/>
    </source>
</evidence>
<dbReference type="RefSeq" id="XP_022081380.1">
    <property type="nucleotide sequence ID" value="XM_022225688.1"/>
</dbReference>
<keyword evidence="8" id="KW-0479">Metal-binding</keyword>
<dbReference type="Proteomes" id="UP000694845">
    <property type="component" value="Unplaced"/>
</dbReference>
<keyword evidence="7" id="KW-0540">Nuclease</keyword>
<evidence type="ECO:0000256" key="12">
    <source>
        <dbReference type="ARBA" id="ARBA00022946"/>
    </source>
</evidence>
<evidence type="ECO:0000256" key="6">
    <source>
        <dbReference type="ARBA" id="ARBA00022694"/>
    </source>
</evidence>
<keyword evidence="13" id="KW-0496">Mitochondrion</keyword>
<evidence type="ECO:0000256" key="8">
    <source>
        <dbReference type="ARBA" id="ARBA00022723"/>
    </source>
</evidence>
<organism evidence="18 19">
    <name type="scientific">Acanthaster planci</name>
    <name type="common">Crown-of-thorns starfish</name>
    <dbReference type="NCBI Taxonomy" id="133434"/>
    <lineage>
        <taxon>Eukaryota</taxon>
        <taxon>Metazoa</taxon>
        <taxon>Echinodermata</taxon>
        <taxon>Eleutherozoa</taxon>
        <taxon>Asterozoa</taxon>
        <taxon>Asteroidea</taxon>
        <taxon>Valvatacea</taxon>
        <taxon>Valvatida</taxon>
        <taxon>Acanthasteridae</taxon>
        <taxon>Acanthaster</taxon>
    </lineage>
</organism>
<name>A0A8B7XN24_ACAPL</name>
<dbReference type="PANTHER" id="PTHR13547">
    <property type="match status" value="1"/>
</dbReference>
<dbReference type="GO" id="GO:0001682">
    <property type="term" value="P:tRNA 5'-leader removal"/>
    <property type="evidence" value="ECO:0007669"/>
    <property type="project" value="TreeGrafter"/>
</dbReference>
<dbReference type="AlphaFoldDB" id="A0A8B7XN24"/>
<evidence type="ECO:0000259" key="17">
    <source>
        <dbReference type="Pfam" id="PF16953"/>
    </source>
</evidence>
<gene>
    <name evidence="19" type="primary">LOC110974217</name>
</gene>
<comment type="similarity">
    <text evidence="4">Belongs to the PPR family. P subfamily.</text>
</comment>
<evidence type="ECO:0000256" key="11">
    <source>
        <dbReference type="ARBA" id="ARBA00022842"/>
    </source>
</evidence>
<keyword evidence="10" id="KW-0862">Zinc</keyword>
<dbReference type="GO" id="GO:0030678">
    <property type="term" value="C:mitochondrial ribonuclease P complex"/>
    <property type="evidence" value="ECO:0007669"/>
    <property type="project" value="TreeGrafter"/>
</dbReference>
<dbReference type="InterPro" id="IPR031595">
    <property type="entry name" value="PRORP_C"/>
</dbReference>
<evidence type="ECO:0000256" key="16">
    <source>
        <dbReference type="SAM" id="MobiDB-lite"/>
    </source>
</evidence>
<evidence type="ECO:0000256" key="5">
    <source>
        <dbReference type="ARBA" id="ARBA00012179"/>
    </source>
</evidence>
<dbReference type="InterPro" id="IPR033495">
    <property type="entry name" value="MRPP3_PIN_dom"/>
</dbReference>
<dbReference type="OrthoDB" id="46913at2759"/>
<feature type="domain" description="PRORP" evidence="17">
    <location>
        <begin position="412"/>
        <end position="643"/>
    </location>
</feature>
<evidence type="ECO:0000256" key="9">
    <source>
        <dbReference type="ARBA" id="ARBA00022801"/>
    </source>
</evidence>
<dbReference type="CDD" id="cd18718">
    <property type="entry name" value="PIN_PRORP"/>
    <property type="match status" value="1"/>
</dbReference>
<keyword evidence="6" id="KW-0819">tRNA processing</keyword>
<evidence type="ECO:0000256" key="1">
    <source>
        <dbReference type="ARBA" id="ARBA00000928"/>
    </source>
</evidence>
<keyword evidence="18" id="KW-1185">Reference proteome</keyword>
<dbReference type="KEGG" id="aplc:110974217"/>
<evidence type="ECO:0000256" key="13">
    <source>
        <dbReference type="ARBA" id="ARBA00023128"/>
    </source>
</evidence>
<keyword evidence="12" id="KW-0809">Transit peptide</keyword>
<dbReference type="PANTHER" id="PTHR13547:SF1">
    <property type="entry name" value="MITOCHONDRIAL RIBONUCLEASE P CATALYTIC SUBUNIT"/>
    <property type="match status" value="1"/>
</dbReference>
<feature type="region of interest" description="Disordered" evidence="16">
    <location>
        <begin position="134"/>
        <end position="172"/>
    </location>
</feature>
<dbReference type="EC" id="3.1.26.5" evidence="5"/>
<evidence type="ECO:0000256" key="15">
    <source>
        <dbReference type="ARBA" id="ARBA00044559"/>
    </source>
</evidence>
<dbReference type="Gene3D" id="3.40.50.11980">
    <property type="match status" value="1"/>
</dbReference>